<gene>
    <name evidence="3" type="ORF">MKY91_02955</name>
</gene>
<keyword evidence="1 3" id="KW-0378">Hydrolase</keyword>
<dbReference type="Gene3D" id="3.40.50.1820">
    <property type="entry name" value="alpha/beta hydrolase"/>
    <property type="match status" value="1"/>
</dbReference>
<dbReference type="PRINTS" id="PR00111">
    <property type="entry name" value="ABHYDROLASE"/>
</dbReference>
<dbReference type="SUPFAM" id="SSF53474">
    <property type="entry name" value="alpha/beta-Hydrolases"/>
    <property type="match status" value="1"/>
</dbReference>
<proteinExistence type="predicted"/>
<comment type="caution">
    <text evidence="3">The sequence shown here is derived from an EMBL/GenBank/DDBJ whole genome shotgun (WGS) entry which is preliminary data.</text>
</comment>
<reference evidence="3 4" key="1">
    <citation type="submission" date="2024-03" db="EMBL/GenBank/DDBJ databases">
        <title>Bacilli Hybrid Assemblies.</title>
        <authorList>
            <person name="Kovac J."/>
        </authorList>
    </citation>
    <scope>NUCLEOTIDE SEQUENCE [LARGE SCALE GENOMIC DNA]</scope>
    <source>
        <strain evidence="3 4">FSL R7-0666</strain>
    </source>
</reference>
<dbReference type="EMBL" id="JBCITK010000001">
    <property type="protein sequence ID" value="MEN0642123.1"/>
    <property type="molecule type" value="Genomic_DNA"/>
</dbReference>
<dbReference type="GO" id="GO:0016787">
    <property type="term" value="F:hydrolase activity"/>
    <property type="evidence" value="ECO:0007669"/>
    <property type="project" value="UniProtKB-KW"/>
</dbReference>
<evidence type="ECO:0000256" key="1">
    <source>
        <dbReference type="ARBA" id="ARBA00022801"/>
    </source>
</evidence>
<dbReference type="PRINTS" id="PR00412">
    <property type="entry name" value="EPOXHYDRLASE"/>
</dbReference>
<keyword evidence="4" id="KW-1185">Reference proteome</keyword>
<dbReference type="Pfam" id="PF00561">
    <property type="entry name" value="Abhydrolase_1"/>
    <property type="match status" value="1"/>
</dbReference>
<dbReference type="RefSeq" id="WP_343129279.1">
    <property type="nucleotide sequence ID" value="NZ_JBCITK010000001.1"/>
</dbReference>
<feature type="domain" description="AB hydrolase-1" evidence="2">
    <location>
        <begin position="29"/>
        <end position="276"/>
    </location>
</feature>
<dbReference type="InterPro" id="IPR000073">
    <property type="entry name" value="AB_hydrolase_1"/>
</dbReference>
<accession>A0ABU9VFW1</accession>
<name>A0ABU9VFW1_9BACI</name>
<evidence type="ECO:0000313" key="3">
    <source>
        <dbReference type="EMBL" id="MEN0642123.1"/>
    </source>
</evidence>
<dbReference type="PANTHER" id="PTHR43329">
    <property type="entry name" value="EPOXIDE HYDROLASE"/>
    <property type="match status" value="1"/>
</dbReference>
<protein>
    <submittedName>
        <fullName evidence="3">Alpha/beta hydrolase</fullName>
    </submittedName>
</protein>
<dbReference type="Proteomes" id="UP001418796">
    <property type="component" value="Unassembled WGS sequence"/>
</dbReference>
<evidence type="ECO:0000259" key="2">
    <source>
        <dbReference type="Pfam" id="PF00561"/>
    </source>
</evidence>
<dbReference type="InterPro" id="IPR000639">
    <property type="entry name" value="Epox_hydrolase-like"/>
</dbReference>
<evidence type="ECO:0000313" key="4">
    <source>
        <dbReference type="Proteomes" id="UP001418796"/>
    </source>
</evidence>
<dbReference type="InterPro" id="IPR029058">
    <property type="entry name" value="AB_hydrolase_fold"/>
</dbReference>
<sequence length="295" mass="33279">MSETELEFQLVKTNGVTLHAVTAGPRNGPLVVLLHGFPEFWYGWRNQIKPLAEAGYRVLVPDQRGFNKSQKPEGIEHYTLDTLRDDVIGLIKLYNREKAHVIGHDWGGAVAWHLASTRPEYVETLIPINIPHPAIMPKAMLTIPLQWLRSSYMAFFQLPEWPEKLLSADHFEGMAKGIKFSASTGDAFTRDDLEKYKEAWAQPGAMTAMLNWYRAIRAGLPEGFAHPGKVTVPTRMIWGVNDPFLSRKLAKKSIEHCEDGTLTFVGEATHWVSHEQPEIVNQLIAKYLSNQVVVG</sequence>
<organism evidence="3 4">
    <name type="scientific">Alkalicoccobacillus gibsonii</name>
    <dbReference type="NCBI Taxonomy" id="79881"/>
    <lineage>
        <taxon>Bacteria</taxon>
        <taxon>Bacillati</taxon>
        <taxon>Bacillota</taxon>
        <taxon>Bacilli</taxon>
        <taxon>Bacillales</taxon>
        <taxon>Bacillaceae</taxon>
        <taxon>Alkalicoccobacillus</taxon>
    </lineage>
</organism>